<feature type="domain" description="Metallo-beta-lactamase" evidence="6">
    <location>
        <begin position="38"/>
        <end position="236"/>
    </location>
</feature>
<comment type="caution">
    <text evidence="7">The sequence shown here is derived from an EMBL/GenBank/DDBJ whole genome shotgun (WGS) entry which is preliminary data.</text>
</comment>
<dbReference type="EMBL" id="JBHUMD010000005">
    <property type="protein sequence ID" value="MFD2601313.1"/>
    <property type="molecule type" value="Genomic_DNA"/>
</dbReference>
<evidence type="ECO:0000313" key="8">
    <source>
        <dbReference type="Proteomes" id="UP001597480"/>
    </source>
</evidence>
<dbReference type="InterPro" id="IPR036866">
    <property type="entry name" value="RibonucZ/Hydroxyglut_hydro"/>
</dbReference>
<gene>
    <name evidence="7" type="ORF">ACFSR3_04530</name>
</gene>
<evidence type="ECO:0000313" key="7">
    <source>
        <dbReference type="EMBL" id="MFD2601313.1"/>
    </source>
</evidence>
<reference evidence="8" key="1">
    <citation type="journal article" date="2019" name="Int. J. Syst. Evol. Microbiol.">
        <title>The Global Catalogue of Microorganisms (GCM) 10K type strain sequencing project: providing services to taxonomists for standard genome sequencing and annotation.</title>
        <authorList>
            <consortium name="The Broad Institute Genomics Platform"/>
            <consortium name="The Broad Institute Genome Sequencing Center for Infectious Disease"/>
            <person name="Wu L."/>
            <person name="Ma J."/>
        </authorList>
    </citation>
    <scope>NUCLEOTIDE SEQUENCE [LARGE SCALE GENOMIC DNA]</scope>
    <source>
        <strain evidence="8">KCTC 42107</strain>
    </source>
</reference>
<dbReference type="Gene3D" id="3.60.15.10">
    <property type="entry name" value="Ribonuclease Z/Hydroxyacylglutathione hydrolase-like"/>
    <property type="match status" value="1"/>
</dbReference>
<comment type="cofactor">
    <cofactor evidence="1">
        <name>Zn(2+)</name>
        <dbReference type="ChEBI" id="CHEBI:29105"/>
    </cofactor>
</comment>
<evidence type="ECO:0000256" key="1">
    <source>
        <dbReference type="ARBA" id="ARBA00001947"/>
    </source>
</evidence>
<accession>A0ABW5NTD7</accession>
<dbReference type="InterPro" id="IPR051013">
    <property type="entry name" value="MBL_superfamily_lactonases"/>
</dbReference>
<name>A0ABW5NTD7_9FLAO</name>
<keyword evidence="4" id="KW-0378">Hydrolase</keyword>
<evidence type="ECO:0000259" key="6">
    <source>
        <dbReference type="SMART" id="SM00849"/>
    </source>
</evidence>
<sequence>MKIIPLNEGIFTVTKDKIFTEIQRDEVETADPKLLKMGVCPFLIVLPNNELVLFDAGTGYIKNNRIVLLQRMEETGYQPEQVSKILLSHLHKDHIEGLGQINGNAIEPYFPNAQIYYQQRELEYALKQTESYSFDQEYLKLFTKLPNLVAMNDNEGNINEYITYQVTGGHSPFHQVFWIKEGNETAFYGADNLPQKSYLKFHIAYKSDYDGKKAKELRLLWEEQAKAENWTILFYHEFSRNVTTL</sequence>
<evidence type="ECO:0000256" key="2">
    <source>
        <dbReference type="ARBA" id="ARBA00007749"/>
    </source>
</evidence>
<dbReference type="SMART" id="SM00849">
    <property type="entry name" value="Lactamase_B"/>
    <property type="match status" value="1"/>
</dbReference>
<evidence type="ECO:0000256" key="3">
    <source>
        <dbReference type="ARBA" id="ARBA00022723"/>
    </source>
</evidence>
<evidence type="ECO:0000256" key="4">
    <source>
        <dbReference type="ARBA" id="ARBA00022801"/>
    </source>
</evidence>
<comment type="similarity">
    <text evidence="2">Belongs to the metallo-beta-lactamase superfamily.</text>
</comment>
<dbReference type="RefSeq" id="WP_379819900.1">
    <property type="nucleotide sequence ID" value="NZ_JBHUMD010000005.1"/>
</dbReference>
<proteinExistence type="inferred from homology"/>
<protein>
    <submittedName>
        <fullName evidence="7">MBL fold metallo-hydrolase</fullName>
    </submittedName>
</protein>
<dbReference type="PANTHER" id="PTHR42978:SF2">
    <property type="entry name" value="102 KBASES UNSTABLE REGION: FROM 1 TO 119443"/>
    <property type="match status" value="1"/>
</dbReference>
<keyword evidence="5" id="KW-0862">Zinc</keyword>
<organism evidence="7 8">
    <name type="scientific">Flavobacterium suzhouense</name>
    <dbReference type="NCBI Taxonomy" id="1529638"/>
    <lineage>
        <taxon>Bacteria</taxon>
        <taxon>Pseudomonadati</taxon>
        <taxon>Bacteroidota</taxon>
        <taxon>Flavobacteriia</taxon>
        <taxon>Flavobacteriales</taxon>
        <taxon>Flavobacteriaceae</taxon>
        <taxon>Flavobacterium</taxon>
    </lineage>
</organism>
<dbReference type="Proteomes" id="UP001597480">
    <property type="component" value="Unassembled WGS sequence"/>
</dbReference>
<dbReference type="Pfam" id="PF00753">
    <property type="entry name" value="Lactamase_B"/>
    <property type="match status" value="1"/>
</dbReference>
<keyword evidence="3" id="KW-0479">Metal-binding</keyword>
<dbReference type="SUPFAM" id="SSF56281">
    <property type="entry name" value="Metallo-hydrolase/oxidoreductase"/>
    <property type="match status" value="1"/>
</dbReference>
<dbReference type="InterPro" id="IPR001279">
    <property type="entry name" value="Metallo-B-lactamas"/>
</dbReference>
<keyword evidence="8" id="KW-1185">Reference proteome</keyword>
<evidence type="ECO:0000256" key="5">
    <source>
        <dbReference type="ARBA" id="ARBA00022833"/>
    </source>
</evidence>
<dbReference type="PANTHER" id="PTHR42978">
    <property type="entry name" value="QUORUM-QUENCHING LACTONASE YTNP-RELATED-RELATED"/>
    <property type="match status" value="1"/>
</dbReference>